<dbReference type="WBParaSite" id="ACAC_0000197001-mRNA-1">
    <property type="protein sequence ID" value="ACAC_0000197001-mRNA-1"/>
    <property type="gene ID" value="ACAC_0000197001"/>
</dbReference>
<dbReference type="AlphaFoldDB" id="A0A0K0CWU9"/>
<proteinExistence type="predicted"/>
<feature type="transmembrane region" description="Helical" evidence="1">
    <location>
        <begin position="205"/>
        <end position="227"/>
    </location>
</feature>
<dbReference type="Proteomes" id="UP000035642">
    <property type="component" value="Unassembled WGS sequence"/>
</dbReference>
<reference evidence="3" key="2">
    <citation type="submission" date="2017-02" db="UniProtKB">
        <authorList>
            <consortium name="WormBaseParasite"/>
        </authorList>
    </citation>
    <scope>IDENTIFICATION</scope>
</reference>
<reference evidence="2" key="1">
    <citation type="submission" date="2012-09" db="EMBL/GenBank/DDBJ databases">
        <authorList>
            <person name="Martin A.A."/>
        </authorList>
    </citation>
    <scope>NUCLEOTIDE SEQUENCE</scope>
</reference>
<feature type="transmembrane region" description="Helical" evidence="1">
    <location>
        <begin position="45"/>
        <end position="64"/>
    </location>
</feature>
<organism evidence="2 3">
    <name type="scientific">Angiostrongylus cantonensis</name>
    <name type="common">Rat lungworm</name>
    <dbReference type="NCBI Taxonomy" id="6313"/>
    <lineage>
        <taxon>Eukaryota</taxon>
        <taxon>Metazoa</taxon>
        <taxon>Ecdysozoa</taxon>
        <taxon>Nematoda</taxon>
        <taxon>Chromadorea</taxon>
        <taxon>Rhabditida</taxon>
        <taxon>Rhabditina</taxon>
        <taxon>Rhabditomorpha</taxon>
        <taxon>Strongyloidea</taxon>
        <taxon>Metastrongylidae</taxon>
        <taxon>Angiostrongylus</taxon>
    </lineage>
</organism>
<feature type="transmembrane region" description="Helical" evidence="1">
    <location>
        <begin position="92"/>
        <end position="110"/>
    </location>
</feature>
<sequence>LRISVPFQADSEEDDSAEASAMIVLYVCYCMAVNTRFYAPYSMMWFNTNFMMLCYPVYLVYELILSWRTDNALICESSLSVFGEHGVRPWTVLLYVGPFLLFWIGANYTYSASLLYISASMATTISSCNAAMVYMLAILLLGDKFVPIKLFSVGFAIAGVVVISLGGEIRVKWQGVALSVCSAASAALYKVLFKRLLGNASLGQVSLFMTCLGFLNLVCNWLPMLIIQLTNIEHIEIAFIPWIPVIGAALLSLCTLFLYNNSSAWIMFNKTFLFLMNPLEISNLFYVFHFRYTILPFSQTSVVLRVGAFVRGYSM</sequence>
<feature type="transmembrane region" description="Helical" evidence="1">
    <location>
        <begin position="21"/>
        <end position="39"/>
    </location>
</feature>
<feature type="transmembrane region" description="Helical" evidence="1">
    <location>
        <begin position="148"/>
        <end position="167"/>
    </location>
</feature>
<name>A0A0K0CWU9_ANGCA</name>
<keyword evidence="1" id="KW-0812">Transmembrane</keyword>
<evidence type="ECO:0000313" key="2">
    <source>
        <dbReference type="Proteomes" id="UP000035642"/>
    </source>
</evidence>
<feature type="transmembrane region" description="Helical" evidence="1">
    <location>
        <begin position="271"/>
        <end position="288"/>
    </location>
</feature>
<keyword evidence="2" id="KW-1185">Reference proteome</keyword>
<feature type="transmembrane region" description="Helical" evidence="1">
    <location>
        <begin position="239"/>
        <end position="259"/>
    </location>
</feature>
<dbReference type="InterPro" id="IPR037185">
    <property type="entry name" value="EmrE-like"/>
</dbReference>
<dbReference type="InterPro" id="IPR026505">
    <property type="entry name" value="Solute_c_fam_35_mem_F3/F4"/>
</dbReference>
<keyword evidence="1" id="KW-1133">Transmembrane helix</keyword>
<protein>
    <submittedName>
        <fullName evidence="3">EamA domain-containing protein</fullName>
    </submittedName>
</protein>
<keyword evidence="1" id="KW-0472">Membrane</keyword>
<dbReference type="Gene3D" id="1.10.3730.20">
    <property type="match status" value="1"/>
</dbReference>
<evidence type="ECO:0000313" key="3">
    <source>
        <dbReference type="WBParaSite" id="ACAC_0000197001-mRNA-1"/>
    </source>
</evidence>
<dbReference type="PANTHER" id="PTHR19346">
    <property type="entry name" value="SUGAR PHOSPHATE TRANSPORTER DOMAIN-CONTAINING PROTEIN"/>
    <property type="match status" value="1"/>
</dbReference>
<evidence type="ECO:0000256" key="1">
    <source>
        <dbReference type="SAM" id="Phobius"/>
    </source>
</evidence>
<feature type="transmembrane region" description="Helical" evidence="1">
    <location>
        <begin position="116"/>
        <end position="141"/>
    </location>
</feature>
<accession>A0A0K0CWU9</accession>
<dbReference type="PANTHER" id="PTHR19346:SF4">
    <property type="entry name" value="SUGAR PHOSPHATE TRANSPORTER DOMAIN-CONTAINING PROTEIN"/>
    <property type="match status" value="1"/>
</dbReference>
<dbReference type="SUPFAM" id="SSF103481">
    <property type="entry name" value="Multidrug resistance efflux transporter EmrE"/>
    <property type="match status" value="1"/>
</dbReference>
<dbReference type="STRING" id="6313.A0A0K0CWU9"/>